<dbReference type="GO" id="GO:0004341">
    <property type="term" value="F:gluconolactonase activity"/>
    <property type="evidence" value="ECO:0007669"/>
    <property type="project" value="UniProtKB-EC"/>
</dbReference>
<evidence type="ECO:0000256" key="5">
    <source>
        <dbReference type="ARBA" id="ARBA00004496"/>
    </source>
</evidence>
<dbReference type="PANTHER" id="PTHR10907">
    <property type="entry name" value="REGUCALCIN"/>
    <property type="match status" value="1"/>
</dbReference>
<evidence type="ECO:0000256" key="6">
    <source>
        <dbReference type="ARBA" id="ARBA00008853"/>
    </source>
</evidence>
<gene>
    <name evidence="17" type="ORF">Pmani_005828</name>
</gene>
<dbReference type="EMBL" id="JAWZYT010000438">
    <property type="protein sequence ID" value="KAK4323478.1"/>
    <property type="molecule type" value="Genomic_DNA"/>
</dbReference>
<feature type="binding site" evidence="15">
    <location>
        <position position="144"/>
    </location>
    <ligand>
        <name>substrate</name>
    </ligand>
</feature>
<comment type="cofactor">
    <cofactor evidence="3">
        <name>Mn(2+)</name>
        <dbReference type="ChEBI" id="CHEBI:29035"/>
    </cofactor>
</comment>
<accession>A0AAE1UGB5</accession>
<evidence type="ECO:0000256" key="13">
    <source>
        <dbReference type="ARBA" id="ARBA00032464"/>
    </source>
</evidence>
<feature type="binding site" evidence="15">
    <location>
        <position position="230"/>
    </location>
    <ligand>
        <name>a divalent metal cation</name>
        <dbReference type="ChEBI" id="CHEBI:60240"/>
    </ligand>
</feature>
<evidence type="ECO:0000313" key="17">
    <source>
        <dbReference type="EMBL" id="KAK4323478.1"/>
    </source>
</evidence>
<evidence type="ECO:0000256" key="12">
    <source>
        <dbReference type="ARBA" id="ARBA00022837"/>
    </source>
</evidence>
<dbReference type="GO" id="GO:0030234">
    <property type="term" value="F:enzyme regulator activity"/>
    <property type="evidence" value="ECO:0007669"/>
    <property type="project" value="InterPro"/>
</dbReference>
<evidence type="ECO:0000256" key="14">
    <source>
        <dbReference type="PIRSR" id="PIRSR605511-1"/>
    </source>
</evidence>
<feature type="binding site" evidence="15">
    <location>
        <position position="126"/>
    </location>
    <ligand>
        <name>substrate</name>
    </ligand>
</feature>
<evidence type="ECO:0000259" key="16">
    <source>
        <dbReference type="Pfam" id="PF08450"/>
    </source>
</evidence>
<dbReference type="AlphaFoldDB" id="A0AAE1UGB5"/>
<proteinExistence type="inferred from homology"/>
<feature type="active site" description="Proton donor/acceptor" evidence="14">
    <location>
        <position position="230"/>
    </location>
</feature>
<sequence length="335" mass="36446">MVDVKQLTPLSYQLGEGPYWDETNQYLLFVDIMKGDVHRHYPDNLKQQTIHVDNSKQQTIHVEEGPTGDSVSFALPVEGKPSYLVVGLGRSLALVEWPLDAPDTLTVKAKAILHSVDQHSPTNRFNDGKCDPMGRIWAGTMAAETAPGVLAKHKAALYTLNTDLSIATGVDKISLSNGLAWNKEATTMYYIDSTDYAIYAFNYNAASGKIDNRRTVLDYKAASLGDDIPDGMTIDNNGNLWVANFYGHKVICIDPQVGKIIRQVSLPASNITSVCWGGTDYSTLYVTSSQVGISEDKVRTDKAQGGVFAVTGLGAQGAPPTNFKVDLSLLKSKIN</sequence>
<keyword evidence="18" id="KW-1185">Reference proteome</keyword>
<evidence type="ECO:0000256" key="1">
    <source>
        <dbReference type="ARBA" id="ARBA00001589"/>
    </source>
</evidence>
<reference evidence="17" key="1">
    <citation type="submission" date="2023-11" db="EMBL/GenBank/DDBJ databases">
        <title>Genome assemblies of two species of porcelain crab, Petrolisthes cinctipes and Petrolisthes manimaculis (Anomura: Porcellanidae).</title>
        <authorList>
            <person name="Angst P."/>
        </authorList>
    </citation>
    <scope>NUCLEOTIDE SEQUENCE</scope>
    <source>
        <strain evidence="17">PB745_02</strain>
        <tissue evidence="17">Gill</tissue>
    </source>
</reference>
<evidence type="ECO:0000256" key="9">
    <source>
        <dbReference type="ARBA" id="ARBA00022490"/>
    </source>
</evidence>
<organism evidence="17 18">
    <name type="scientific">Petrolisthes manimaculis</name>
    <dbReference type="NCBI Taxonomy" id="1843537"/>
    <lineage>
        <taxon>Eukaryota</taxon>
        <taxon>Metazoa</taxon>
        <taxon>Ecdysozoa</taxon>
        <taxon>Arthropoda</taxon>
        <taxon>Crustacea</taxon>
        <taxon>Multicrustacea</taxon>
        <taxon>Malacostraca</taxon>
        <taxon>Eumalacostraca</taxon>
        <taxon>Eucarida</taxon>
        <taxon>Decapoda</taxon>
        <taxon>Pleocyemata</taxon>
        <taxon>Anomura</taxon>
        <taxon>Galatheoidea</taxon>
        <taxon>Porcellanidae</taxon>
        <taxon>Petrolisthes</taxon>
    </lineage>
</organism>
<dbReference type="InterPro" id="IPR005511">
    <property type="entry name" value="SMP-30"/>
</dbReference>
<feature type="binding site" evidence="15">
    <location>
        <position position="177"/>
    </location>
    <ligand>
        <name>a divalent metal cation</name>
        <dbReference type="ChEBI" id="CHEBI:60240"/>
    </ligand>
</feature>
<dbReference type="InterPro" id="IPR011042">
    <property type="entry name" value="6-blade_b-propeller_TolB-like"/>
</dbReference>
<evidence type="ECO:0000256" key="3">
    <source>
        <dbReference type="ARBA" id="ARBA00001936"/>
    </source>
</evidence>
<protein>
    <recommendedName>
        <fullName evidence="8">Regucalcin</fullName>
        <ecNumber evidence="7">3.1.1.17</ecNumber>
    </recommendedName>
    <alternativeName>
        <fullName evidence="13">Gluconolactonase</fullName>
    </alternativeName>
</protein>
<evidence type="ECO:0000256" key="11">
    <source>
        <dbReference type="ARBA" id="ARBA00022801"/>
    </source>
</evidence>
<evidence type="ECO:0000313" key="18">
    <source>
        <dbReference type="Proteomes" id="UP001292094"/>
    </source>
</evidence>
<comment type="catalytic activity">
    <reaction evidence="1">
        <text>D-glucono-1,5-lactone + H2O = D-gluconate + H(+)</text>
        <dbReference type="Rhea" id="RHEA:10440"/>
        <dbReference type="ChEBI" id="CHEBI:15377"/>
        <dbReference type="ChEBI" id="CHEBI:15378"/>
        <dbReference type="ChEBI" id="CHEBI:16217"/>
        <dbReference type="ChEBI" id="CHEBI:18391"/>
        <dbReference type="EC" id="3.1.1.17"/>
    </reaction>
</comment>
<keyword evidence="9" id="KW-0963">Cytoplasm</keyword>
<feature type="binding site" evidence="15">
    <location>
        <position position="16"/>
    </location>
    <ligand>
        <name>a divalent metal cation</name>
        <dbReference type="ChEBI" id="CHEBI:60240"/>
    </ligand>
</feature>
<dbReference type="PRINTS" id="PR01790">
    <property type="entry name" value="SMP30FAMILY"/>
</dbReference>
<dbReference type="InterPro" id="IPR013658">
    <property type="entry name" value="SGL"/>
</dbReference>
<dbReference type="PANTHER" id="PTHR10907:SF47">
    <property type="entry name" value="REGUCALCIN"/>
    <property type="match status" value="1"/>
</dbReference>
<dbReference type="EC" id="3.1.1.17" evidence="7"/>
<comment type="cofactor">
    <cofactor evidence="2">
        <name>Ca(2+)</name>
        <dbReference type="ChEBI" id="CHEBI:29108"/>
    </cofactor>
</comment>
<dbReference type="Proteomes" id="UP001292094">
    <property type="component" value="Unassembled WGS sequence"/>
</dbReference>
<comment type="cofactor">
    <cofactor evidence="4">
        <name>Mg(2+)</name>
        <dbReference type="ChEBI" id="CHEBI:18420"/>
    </cofactor>
</comment>
<feature type="binding site" evidence="15">
    <location>
        <position position="124"/>
    </location>
    <ligand>
        <name>substrate</name>
    </ligand>
</feature>
<evidence type="ECO:0000256" key="4">
    <source>
        <dbReference type="ARBA" id="ARBA00001946"/>
    </source>
</evidence>
<dbReference type="PRINTS" id="PR01791">
    <property type="entry name" value="REGUCALCIN"/>
</dbReference>
<comment type="similarity">
    <text evidence="6">Belongs to the SMP-30/CGR1 family.</text>
</comment>
<dbReference type="GO" id="GO:0005737">
    <property type="term" value="C:cytoplasm"/>
    <property type="evidence" value="ECO:0007669"/>
    <property type="project" value="UniProtKB-SubCell"/>
</dbReference>
<evidence type="ECO:0000256" key="10">
    <source>
        <dbReference type="ARBA" id="ARBA00022723"/>
    </source>
</evidence>
<keyword evidence="12" id="KW-0106">Calcium</keyword>
<evidence type="ECO:0000256" key="15">
    <source>
        <dbReference type="PIRSR" id="PIRSR605511-2"/>
    </source>
</evidence>
<dbReference type="InterPro" id="IPR008367">
    <property type="entry name" value="Regucalcin"/>
</dbReference>
<feature type="domain" description="SMP-30/Gluconolactonase/LRE-like region" evidence="16">
    <location>
        <begin position="14"/>
        <end position="289"/>
    </location>
</feature>
<comment type="subcellular location">
    <subcellularLocation>
        <location evidence="5">Cytoplasm</location>
    </subcellularLocation>
</comment>
<dbReference type="Pfam" id="PF08450">
    <property type="entry name" value="SGL"/>
    <property type="match status" value="1"/>
</dbReference>
<comment type="cofactor">
    <cofactor evidence="15">
        <name>Zn(2+)</name>
        <dbReference type="ChEBI" id="CHEBI:29105"/>
    </cofactor>
    <text evidence="15">Binds 1 divalent metal cation per subunit.</text>
</comment>
<dbReference type="GO" id="GO:0005509">
    <property type="term" value="F:calcium ion binding"/>
    <property type="evidence" value="ECO:0007669"/>
    <property type="project" value="InterPro"/>
</dbReference>
<keyword evidence="10 15" id="KW-0479">Metal-binding</keyword>
<evidence type="ECO:0000256" key="2">
    <source>
        <dbReference type="ARBA" id="ARBA00001913"/>
    </source>
</evidence>
<dbReference type="Gene3D" id="2.120.10.30">
    <property type="entry name" value="TolB, C-terminal domain"/>
    <property type="match status" value="1"/>
</dbReference>
<keyword evidence="11" id="KW-0378">Hydrolase</keyword>
<dbReference type="FunFam" id="2.120.10.30:FF:000027">
    <property type="entry name" value="Regucalcin homologue"/>
    <property type="match status" value="1"/>
</dbReference>
<evidence type="ECO:0000256" key="8">
    <source>
        <dbReference type="ARBA" id="ARBA00016808"/>
    </source>
</evidence>
<evidence type="ECO:0000256" key="7">
    <source>
        <dbReference type="ARBA" id="ARBA00013227"/>
    </source>
</evidence>
<comment type="caution">
    <text evidence="17">The sequence shown here is derived from an EMBL/GenBank/DDBJ whole genome shotgun (WGS) entry which is preliminary data.</text>
</comment>
<dbReference type="GO" id="GO:0019853">
    <property type="term" value="P:L-ascorbic acid biosynthetic process"/>
    <property type="evidence" value="ECO:0007669"/>
    <property type="project" value="TreeGrafter"/>
</dbReference>
<dbReference type="SUPFAM" id="SSF63829">
    <property type="entry name" value="Calcium-dependent phosphotriesterase"/>
    <property type="match status" value="1"/>
</dbReference>
<keyword evidence="15" id="KW-0862">Zinc</keyword>
<name>A0AAE1UGB5_9EUCA</name>